<gene>
    <name evidence="7" type="ORF">OPHB3_0813</name>
</gene>
<evidence type="ECO:0000313" key="7">
    <source>
        <dbReference type="EMBL" id="GAQ16889.1"/>
    </source>
</evidence>
<dbReference type="PANTHER" id="PTHR30250:SF11">
    <property type="entry name" value="O-ANTIGEN TRANSPORTER-RELATED"/>
    <property type="match status" value="1"/>
</dbReference>
<dbReference type="Pfam" id="PF01943">
    <property type="entry name" value="Polysacc_synt"/>
    <property type="match status" value="1"/>
</dbReference>
<feature type="transmembrane region" description="Helical" evidence="6">
    <location>
        <begin position="12"/>
        <end position="35"/>
    </location>
</feature>
<feature type="transmembrane region" description="Helical" evidence="6">
    <location>
        <begin position="322"/>
        <end position="342"/>
    </location>
</feature>
<keyword evidence="4 6" id="KW-1133">Transmembrane helix</keyword>
<keyword evidence="5 6" id="KW-0472">Membrane</keyword>
<evidence type="ECO:0000256" key="1">
    <source>
        <dbReference type="ARBA" id="ARBA00004651"/>
    </source>
</evidence>
<proteinExistence type="predicted"/>
<feature type="transmembrane region" description="Helical" evidence="6">
    <location>
        <begin position="47"/>
        <end position="70"/>
    </location>
</feature>
<dbReference type="GO" id="GO:0005886">
    <property type="term" value="C:plasma membrane"/>
    <property type="evidence" value="ECO:0007669"/>
    <property type="project" value="UniProtKB-SubCell"/>
</dbReference>
<feature type="transmembrane region" description="Helical" evidence="6">
    <location>
        <begin position="288"/>
        <end position="310"/>
    </location>
</feature>
<name>A0A0U9H597_9BACI</name>
<dbReference type="RefSeq" id="WP_058949482.1">
    <property type="nucleotide sequence ID" value="NZ_BBXV01000011.1"/>
</dbReference>
<dbReference type="Proteomes" id="UP000052946">
    <property type="component" value="Unassembled WGS sequence"/>
</dbReference>
<protein>
    <submittedName>
        <fullName evidence="7">Polysaccharide biosynthesis protein</fullName>
    </submittedName>
</protein>
<evidence type="ECO:0000256" key="4">
    <source>
        <dbReference type="ARBA" id="ARBA00022989"/>
    </source>
</evidence>
<dbReference type="InterPro" id="IPR050833">
    <property type="entry name" value="Poly_Biosynth_Transport"/>
</dbReference>
<feature type="transmembrane region" description="Helical" evidence="6">
    <location>
        <begin position="141"/>
        <end position="164"/>
    </location>
</feature>
<comment type="caution">
    <text evidence="7">The sequence shown here is derived from an EMBL/GenBank/DDBJ whole genome shotgun (WGS) entry which is preliminary data.</text>
</comment>
<evidence type="ECO:0000256" key="5">
    <source>
        <dbReference type="ARBA" id="ARBA00023136"/>
    </source>
</evidence>
<feature type="transmembrane region" description="Helical" evidence="6">
    <location>
        <begin position="410"/>
        <end position="430"/>
    </location>
</feature>
<comment type="subcellular location">
    <subcellularLocation>
        <location evidence="1">Cell membrane</location>
        <topology evidence="1">Multi-pass membrane protein</topology>
    </subcellularLocation>
</comment>
<accession>A0A0U9H597</accession>
<feature type="transmembrane region" description="Helical" evidence="6">
    <location>
        <begin position="378"/>
        <end position="398"/>
    </location>
</feature>
<evidence type="ECO:0000256" key="3">
    <source>
        <dbReference type="ARBA" id="ARBA00022692"/>
    </source>
</evidence>
<keyword evidence="3 6" id="KW-0812">Transmembrane</keyword>
<evidence type="ECO:0000256" key="6">
    <source>
        <dbReference type="SAM" id="Phobius"/>
    </source>
</evidence>
<feature type="transmembrane region" description="Helical" evidence="6">
    <location>
        <begin position="209"/>
        <end position="226"/>
    </location>
</feature>
<evidence type="ECO:0000313" key="8">
    <source>
        <dbReference type="Proteomes" id="UP000052946"/>
    </source>
</evidence>
<dbReference type="AlphaFoldDB" id="A0A0U9H597"/>
<dbReference type="InterPro" id="IPR002797">
    <property type="entry name" value="Polysacc_synth"/>
</dbReference>
<dbReference type="PANTHER" id="PTHR30250">
    <property type="entry name" value="PST FAMILY PREDICTED COLANIC ACID TRANSPORTER"/>
    <property type="match status" value="1"/>
</dbReference>
<feature type="transmembrane region" description="Helical" evidence="6">
    <location>
        <begin position="112"/>
        <end position="129"/>
    </location>
</feature>
<sequence>MTNGKKLFKDTIIYAIANFGSKLLIFLMLPLYTHYFTSAEYGTWDLLWTTVSLIVPFITFELVAAVYRWLLEEEQPQERGRIITTGTLTILRNLLIFNAVALAVMLFVDFPYHWELLLLINFTITSSFLQQCARGLGFNKLFAMLGIIQTALSVGFILIFIYVFDLRLLSFFYSSILAAASVTIIAWWILKFHRYIEWKGYSKSLLKSFLTYSIPIIPGALSWWILTMSDRYVILAFLHLDANGIYAVANKIPALLLMVNTIFFLAWKDSAITSFHSKEKDAYYSIVFKHYVRLMITTAILIILVAKPAMEIVIADTFGESWKYVGIMLIGALFSSLSQFWGAGFHGAKKTNSLFLTSMIGALLNILLNFTLVPFIGLYGIAASTLLAFLCMWLFRVTASHKYFTIRIQWRELVPLFALLFVSLILPFILEEKVLFISIAIAGMLFLFVNRELIGLLYKTGMAFFHKQNAE</sequence>
<dbReference type="EMBL" id="BBXV01000011">
    <property type="protein sequence ID" value="GAQ16889.1"/>
    <property type="molecule type" value="Genomic_DNA"/>
</dbReference>
<feature type="transmembrane region" description="Helical" evidence="6">
    <location>
        <begin position="246"/>
        <end position="267"/>
    </location>
</feature>
<feature type="transmembrane region" description="Helical" evidence="6">
    <location>
        <begin position="82"/>
        <end position="106"/>
    </location>
</feature>
<reference evidence="8" key="1">
    <citation type="submission" date="2015-07" db="EMBL/GenBank/DDBJ databases">
        <title>Draft Genome Sequence of Oceanobacillus picturae Heshi-B3 that Was Isolated from Fermented Rice Bran with Aging Salted Mackerel, Which Was Named Heshiko as Traditional Fermented Seafood in Japan.</title>
        <authorList>
            <person name="Akuzawa S."/>
            <person name="Nakagawa J."/>
            <person name="Kanekatsu T."/>
            <person name="Kanesaki Y."/>
            <person name="Suzuki T."/>
        </authorList>
    </citation>
    <scope>NUCLEOTIDE SEQUENCE [LARGE SCALE GENOMIC DNA]</scope>
    <source>
        <strain evidence="8">Heshi-B3</strain>
    </source>
</reference>
<feature type="transmembrane region" description="Helical" evidence="6">
    <location>
        <begin position="354"/>
        <end position="372"/>
    </location>
</feature>
<feature type="transmembrane region" description="Helical" evidence="6">
    <location>
        <begin position="170"/>
        <end position="189"/>
    </location>
</feature>
<feature type="transmembrane region" description="Helical" evidence="6">
    <location>
        <begin position="436"/>
        <end position="458"/>
    </location>
</feature>
<organism evidence="7 8">
    <name type="scientific">Oceanobacillus picturae</name>
    <dbReference type="NCBI Taxonomy" id="171693"/>
    <lineage>
        <taxon>Bacteria</taxon>
        <taxon>Bacillati</taxon>
        <taxon>Bacillota</taxon>
        <taxon>Bacilli</taxon>
        <taxon>Bacillales</taxon>
        <taxon>Bacillaceae</taxon>
        <taxon>Oceanobacillus</taxon>
    </lineage>
</organism>
<keyword evidence="2" id="KW-1003">Cell membrane</keyword>
<evidence type="ECO:0000256" key="2">
    <source>
        <dbReference type="ARBA" id="ARBA00022475"/>
    </source>
</evidence>
<reference evidence="7 8" key="2">
    <citation type="journal article" date="2016" name="Genome Announc.">
        <title>Draft Genome Sequence of Oceanobacillus picturae Heshi-B3, Isolated from Fermented Rice Bran in a Traditional Japanese Seafood Dish.</title>
        <authorList>
            <person name="Akuzawa S."/>
            <person name="Nagaoka J."/>
            <person name="Kanekatsu M."/>
            <person name="Kanesaki Y."/>
            <person name="Suzuki T."/>
        </authorList>
    </citation>
    <scope>NUCLEOTIDE SEQUENCE [LARGE SCALE GENOMIC DNA]</scope>
    <source>
        <strain evidence="7 8">Heshi-B3</strain>
    </source>
</reference>